<dbReference type="EMBL" id="VSSQ01000350">
    <property type="protein sequence ID" value="MPL92179.1"/>
    <property type="molecule type" value="Genomic_DNA"/>
</dbReference>
<sequence length="300" mass="34449">MLRKAIKWMFCCVVLLQFACSNRPDDVLSRSEMKSFLTDLHLLEGVFSSDVTISEDEKILYYHALFQKHGISKAQFDSSLVYYTRNPKVFERIYTSVNKNLEELRTEVEAGKYTPVLPDSIRLKPLEINVWNQAVAFSYPDDSTKNQSSFSLANSGLLTKDIYNFSFRMRALPHDSVKSGYTTFRIHYADGNVDSLWHEVKNDSVLRRYKFRFKAARNIKIDSLSGVFYANPIRQDTIGIQVDSILLFRKYIPALQDSLRMKLDTIPLINQTVDSTKAGDSIPSIKSVSTIKKDALKKRI</sequence>
<accession>A0A644VL87</accession>
<evidence type="ECO:0000259" key="1">
    <source>
        <dbReference type="Pfam" id="PF14129"/>
    </source>
</evidence>
<proteinExistence type="predicted"/>
<evidence type="ECO:0000313" key="2">
    <source>
        <dbReference type="EMBL" id="MPL92179.1"/>
    </source>
</evidence>
<protein>
    <recommendedName>
        <fullName evidence="1">DUF4296 domain-containing protein</fullName>
    </recommendedName>
</protein>
<feature type="domain" description="DUF4296" evidence="1">
    <location>
        <begin position="24"/>
        <end position="106"/>
    </location>
</feature>
<dbReference type="AlphaFoldDB" id="A0A644VL87"/>
<name>A0A644VL87_9ZZZZ</name>
<gene>
    <name evidence="2" type="ORF">SDC9_38276</name>
</gene>
<reference evidence="2" key="1">
    <citation type="submission" date="2019-08" db="EMBL/GenBank/DDBJ databases">
        <authorList>
            <person name="Kucharzyk K."/>
            <person name="Murdoch R.W."/>
            <person name="Higgins S."/>
            <person name="Loffler F."/>
        </authorList>
    </citation>
    <scope>NUCLEOTIDE SEQUENCE</scope>
</reference>
<organism evidence="2">
    <name type="scientific">bioreactor metagenome</name>
    <dbReference type="NCBI Taxonomy" id="1076179"/>
    <lineage>
        <taxon>unclassified sequences</taxon>
        <taxon>metagenomes</taxon>
        <taxon>ecological metagenomes</taxon>
    </lineage>
</organism>
<dbReference type="InterPro" id="IPR025381">
    <property type="entry name" value="DUF4296"/>
</dbReference>
<comment type="caution">
    <text evidence="2">The sequence shown here is derived from an EMBL/GenBank/DDBJ whole genome shotgun (WGS) entry which is preliminary data.</text>
</comment>
<dbReference type="Pfam" id="PF14129">
    <property type="entry name" value="DUF4296"/>
    <property type="match status" value="1"/>
</dbReference>